<dbReference type="Gramene" id="OPUNC10G16890.1">
    <property type="protein sequence ID" value="OPUNC10G16890.1"/>
    <property type="gene ID" value="OPUNC10G16890"/>
</dbReference>
<dbReference type="PROSITE" id="PS51294">
    <property type="entry name" value="HTH_MYB"/>
    <property type="match status" value="1"/>
</dbReference>
<dbReference type="eggNOG" id="ENOG502QUPG">
    <property type="taxonomic scope" value="Eukaryota"/>
</dbReference>
<evidence type="ECO:0000313" key="10">
    <source>
        <dbReference type="EnsemblPlants" id="OPUNC10G16890.1"/>
    </source>
</evidence>
<keyword evidence="3" id="KW-0238">DNA-binding</keyword>
<evidence type="ECO:0000256" key="4">
    <source>
        <dbReference type="ARBA" id="ARBA00023163"/>
    </source>
</evidence>
<evidence type="ECO:0000256" key="6">
    <source>
        <dbReference type="SAM" id="MobiDB-lite"/>
    </source>
</evidence>
<dbReference type="PROSITE" id="PS51293">
    <property type="entry name" value="SANT"/>
    <property type="match status" value="1"/>
</dbReference>
<feature type="region of interest" description="Disordered" evidence="6">
    <location>
        <begin position="1"/>
        <end position="26"/>
    </location>
</feature>
<dbReference type="EnsemblPlants" id="OPUNC10G16890.1">
    <property type="protein sequence ID" value="OPUNC10G16890.1"/>
    <property type="gene ID" value="OPUNC10G16890"/>
</dbReference>
<feature type="compositionally biased region" description="Basic and acidic residues" evidence="6">
    <location>
        <begin position="1"/>
        <end position="11"/>
    </location>
</feature>
<dbReference type="GO" id="GO:0009723">
    <property type="term" value="P:response to ethylene"/>
    <property type="evidence" value="ECO:0007669"/>
    <property type="project" value="EnsemblPlants"/>
</dbReference>
<dbReference type="Pfam" id="PF00249">
    <property type="entry name" value="Myb_DNA-binding"/>
    <property type="match status" value="1"/>
</dbReference>
<evidence type="ECO:0000313" key="11">
    <source>
        <dbReference type="Proteomes" id="UP000026962"/>
    </source>
</evidence>
<dbReference type="GO" id="GO:0003700">
    <property type="term" value="F:DNA-binding transcription factor activity"/>
    <property type="evidence" value="ECO:0007669"/>
    <property type="project" value="EnsemblPlants"/>
</dbReference>
<evidence type="ECO:0000256" key="5">
    <source>
        <dbReference type="ARBA" id="ARBA00023242"/>
    </source>
</evidence>
<evidence type="ECO:0000256" key="1">
    <source>
        <dbReference type="ARBA" id="ARBA00004123"/>
    </source>
</evidence>
<dbReference type="GO" id="GO:2000377">
    <property type="term" value="P:regulation of reactive oxygen species metabolic process"/>
    <property type="evidence" value="ECO:0007669"/>
    <property type="project" value="EnsemblPlants"/>
</dbReference>
<dbReference type="GO" id="GO:0010150">
    <property type="term" value="P:leaf senescence"/>
    <property type="evidence" value="ECO:0007669"/>
    <property type="project" value="EnsemblPlants"/>
</dbReference>
<keyword evidence="5" id="KW-0539">Nucleus</keyword>
<evidence type="ECO:0000256" key="2">
    <source>
        <dbReference type="ARBA" id="ARBA00023015"/>
    </source>
</evidence>
<dbReference type="GO" id="GO:0000122">
    <property type="term" value="P:negative regulation of transcription by RNA polymerase II"/>
    <property type="evidence" value="ECO:0007669"/>
    <property type="project" value="EnsemblPlants"/>
</dbReference>
<dbReference type="GO" id="GO:0048527">
    <property type="term" value="P:lateral root development"/>
    <property type="evidence" value="ECO:0007669"/>
    <property type="project" value="EnsemblPlants"/>
</dbReference>
<feature type="domain" description="SANT" evidence="8">
    <location>
        <begin position="106"/>
        <end position="159"/>
    </location>
</feature>
<dbReference type="SMART" id="SM00717">
    <property type="entry name" value="SANT"/>
    <property type="match status" value="1"/>
</dbReference>
<dbReference type="Proteomes" id="UP000026962">
    <property type="component" value="Chromosome 10"/>
</dbReference>
<dbReference type="GO" id="GO:0030307">
    <property type="term" value="P:positive regulation of cell growth"/>
    <property type="evidence" value="ECO:0007669"/>
    <property type="project" value="EnsemblPlants"/>
</dbReference>
<dbReference type="GO" id="GO:0000976">
    <property type="term" value="F:transcription cis-regulatory region binding"/>
    <property type="evidence" value="ECO:0007669"/>
    <property type="project" value="EnsemblPlants"/>
</dbReference>
<reference evidence="10" key="2">
    <citation type="submission" date="2018-05" db="EMBL/GenBank/DDBJ databases">
        <title>OpunRS2 (Oryza punctata Reference Sequence Version 2).</title>
        <authorList>
            <person name="Zhang J."/>
            <person name="Kudrna D."/>
            <person name="Lee S."/>
            <person name="Talag J."/>
            <person name="Welchert J."/>
            <person name="Wing R.A."/>
        </authorList>
    </citation>
    <scope>NUCLEOTIDE SEQUENCE [LARGE SCALE GENOMIC DNA]</scope>
</reference>
<dbReference type="GO" id="GO:0009646">
    <property type="term" value="P:response to absence of light"/>
    <property type="evidence" value="ECO:0007669"/>
    <property type="project" value="EnsemblPlants"/>
</dbReference>
<keyword evidence="2" id="KW-0805">Transcription regulation</keyword>
<dbReference type="InterPro" id="IPR052245">
    <property type="entry name" value="Plant_Stress_Dev_TF"/>
</dbReference>
<keyword evidence="4" id="KW-0804">Transcription</keyword>
<feature type="domain" description="HTH myb-type" evidence="9">
    <location>
        <begin position="110"/>
        <end position="159"/>
    </location>
</feature>
<dbReference type="InterPro" id="IPR017884">
    <property type="entry name" value="SANT_dom"/>
</dbReference>
<evidence type="ECO:0000259" key="7">
    <source>
        <dbReference type="PROSITE" id="PS50090"/>
    </source>
</evidence>
<dbReference type="NCBIfam" id="TIGR01557">
    <property type="entry name" value="myb_SHAQKYF"/>
    <property type="match status" value="1"/>
</dbReference>
<dbReference type="InterPro" id="IPR009057">
    <property type="entry name" value="Homeodomain-like_sf"/>
</dbReference>
<reference evidence="10" key="1">
    <citation type="submission" date="2015-04" db="UniProtKB">
        <authorList>
            <consortium name="EnsemblPlants"/>
        </authorList>
    </citation>
    <scope>IDENTIFICATION</scope>
</reference>
<name>A0A0E0MAQ8_ORYPU</name>
<feature type="region of interest" description="Disordered" evidence="6">
    <location>
        <begin position="174"/>
        <end position="215"/>
    </location>
</feature>
<dbReference type="PROSITE" id="PS50090">
    <property type="entry name" value="MYB_LIKE"/>
    <property type="match status" value="1"/>
</dbReference>
<dbReference type="GO" id="GO:0140964">
    <property type="term" value="P:intracellular auxin homeostasis"/>
    <property type="evidence" value="ECO:0007669"/>
    <property type="project" value="EnsemblPlants"/>
</dbReference>
<protein>
    <submittedName>
        <fullName evidence="10">Uncharacterized protein</fullName>
    </submittedName>
</protein>
<sequence length="333" mass="37055">MAGTPGRRELGLRTAAESARRQDQDASSGVSDLGLWKMDLGNDVYQWLSEGEVYEFDSGNCCNGTFGICQICQYGMATLACRYMLVSCKGYFVQLHQQNYRHQDLEVGVPWTEEEHRRFLLGLQKLGKGDWRGISRNFVVSRTPTQVASHAQKYFIRQSNMTRRKRRSSLFDMVPDESMDLPPLPGGQEPETQVLNQPALPPPREEEEVDSMESDTSAVAESSSASAIVPENLQSTYPVIVPAYFSPFLQFSVPFWQNQKDEDGPVPETHEIVKPVPVHSKSPINVDELVGMSKLSIGDSNQETVSTSLSLNLVGGQNRQSAFHANPPTRAQA</sequence>
<proteinExistence type="predicted"/>
<dbReference type="PANTHER" id="PTHR44191">
    <property type="entry name" value="TRANSCRIPTION FACTOR KUA1"/>
    <property type="match status" value="1"/>
</dbReference>
<organism evidence="10">
    <name type="scientific">Oryza punctata</name>
    <name type="common">Red rice</name>
    <dbReference type="NCBI Taxonomy" id="4537"/>
    <lineage>
        <taxon>Eukaryota</taxon>
        <taxon>Viridiplantae</taxon>
        <taxon>Streptophyta</taxon>
        <taxon>Embryophyta</taxon>
        <taxon>Tracheophyta</taxon>
        <taxon>Spermatophyta</taxon>
        <taxon>Magnoliopsida</taxon>
        <taxon>Liliopsida</taxon>
        <taxon>Poales</taxon>
        <taxon>Poaceae</taxon>
        <taxon>BOP clade</taxon>
        <taxon>Oryzoideae</taxon>
        <taxon>Oryzeae</taxon>
        <taxon>Oryzinae</taxon>
        <taxon>Oryza</taxon>
    </lineage>
</organism>
<dbReference type="GO" id="GO:0090697">
    <property type="term" value="P:post-embryonic plant organ morphogenesis"/>
    <property type="evidence" value="ECO:0007669"/>
    <property type="project" value="EnsemblPlants"/>
</dbReference>
<dbReference type="PANTHER" id="PTHR44191:SF26">
    <property type="entry name" value="TRANSCRIPTION FACTOR KUA1"/>
    <property type="match status" value="1"/>
</dbReference>
<evidence type="ECO:0000259" key="9">
    <source>
        <dbReference type="PROSITE" id="PS51294"/>
    </source>
</evidence>
<evidence type="ECO:0000256" key="3">
    <source>
        <dbReference type="ARBA" id="ARBA00023125"/>
    </source>
</evidence>
<dbReference type="Gene3D" id="1.10.10.60">
    <property type="entry name" value="Homeodomain-like"/>
    <property type="match status" value="1"/>
</dbReference>
<comment type="subcellular location">
    <subcellularLocation>
        <location evidence="1">Nucleus</location>
    </subcellularLocation>
</comment>
<dbReference type="SUPFAM" id="SSF46689">
    <property type="entry name" value="Homeodomain-like"/>
    <property type="match status" value="1"/>
</dbReference>
<dbReference type="STRING" id="4537.A0A0E0MAQ8"/>
<dbReference type="GO" id="GO:0005634">
    <property type="term" value="C:nucleus"/>
    <property type="evidence" value="ECO:0007669"/>
    <property type="project" value="UniProtKB-SubCell"/>
</dbReference>
<dbReference type="InterPro" id="IPR001005">
    <property type="entry name" value="SANT/Myb"/>
</dbReference>
<dbReference type="CDD" id="cd00167">
    <property type="entry name" value="SANT"/>
    <property type="match status" value="1"/>
</dbReference>
<dbReference type="InterPro" id="IPR006447">
    <property type="entry name" value="Myb_dom_plants"/>
</dbReference>
<dbReference type="FunFam" id="1.10.10.60:FF:000009">
    <property type="entry name" value="transcription factor MYB1R1"/>
    <property type="match status" value="1"/>
</dbReference>
<dbReference type="InterPro" id="IPR017930">
    <property type="entry name" value="Myb_dom"/>
</dbReference>
<dbReference type="GO" id="GO:0009737">
    <property type="term" value="P:response to abscisic acid"/>
    <property type="evidence" value="ECO:0007669"/>
    <property type="project" value="EnsemblPlants"/>
</dbReference>
<evidence type="ECO:0000259" key="8">
    <source>
        <dbReference type="PROSITE" id="PS51293"/>
    </source>
</evidence>
<keyword evidence="11" id="KW-1185">Reference proteome</keyword>
<dbReference type="GO" id="GO:0009739">
    <property type="term" value="P:response to gibberellin"/>
    <property type="evidence" value="ECO:0007669"/>
    <property type="project" value="EnsemblPlants"/>
</dbReference>
<dbReference type="AlphaFoldDB" id="A0A0E0MAQ8"/>
<feature type="domain" description="Myb-like" evidence="7">
    <location>
        <begin position="110"/>
        <end position="155"/>
    </location>
</feature>
<dbReference type="GO" id="GO:0009744">
    <property type="term" value="P:response to sucrose"/>
    <property type="evidence" value="ECO:0007669"/>
    <property type="project" value="EnsemblPlants"/>
</dbReference>
<accession>A0A0E0MAQ8</accession>